<evidence type="ECO:0000256" key="18">
    <source>
        <dbReference type="SAM" id="SignalP"/>
    </source>
</evidence>
<evidence type="ECO:0000256" key="3">
    <source>
        <dbReference type="ARBA" id="ARBA00022527"/>
    </source>
</evidence>
<dbReference type="Pfam" id="PF07714">
    <property type="entry name" value="PK_Tyr_Ser-Thr"/>
    <property type="match status" value="1"/>
</dbReference>
<reference evidence="20 21" key="1">
    <citation type="journal article" date="2023" name="BMC Biotechnol.">
        <title>Vitis rotundifolia cv Carlos genome sequencing.</title>
        <authorList>
            <person name="Huff M."/>
            <person name="Hulse-Kemp A."/>
            <person name="Scheffler B."/>
            <person name="Youngblood R."/>
            <person name="Simpson S."/>
            <person name="Babiker E."/>
            <person name="Staton M."/>
        </authorList>
    </citation>
    <scope>NUCLEOTIDE SEQUENCE [LARGE SCALE GENOMIC DNA]</scope>
    <source>
        <tissue evidence="20">Leaf</tissue>
    </source>
</reference>
<keyword evidence="11" id="KW-0472">Membrane</keyword>
<evidence type="ECO:0000256" key="1">
    <source>
        <dbReference type="ARBA" id="ARBA00004479"/>
    </source>
</evidence>
<dbReference type="SUPFAM" id="SSF50985">
    <property type="entry name" value="RCC1/BLIP-II"/>
    <property type="match status" value="1"/>
</dbReference>
<evidence type="ECO:0000256" key="15">
    <source>
        <dbReference type="ARBA" id="ARBA00047899"/>
    </source>
</evidence>
<evidence type="ECO:0000256" key="4">
    <source>
        <dbReference type="ARBA" id="ARBA00022679"/>
    </source>
</evidence>
<protein>
    <recommendedName>
        <fullName evidence="2">non-specific serine/threonine protein kinase</fullName>
        <ecNumber evidence="2">2.7.11.1</ecNumber>
    </recommendedName>
</protein>
<dbReference type="EMBL" id="JARBHA010000013">
    <property type="protein sequence ID" value="KAJ9684589.1"/>
    <property type="molecule type" value="Genomic_DNA"/>
</dbReference>
<dbReference type="SUPFAM" id="SSF56112">
    <property type="entry name" value="Protein kinase-like (PK-like)"/>
    <property type="match status" value="1"/>
</dbReference>
<proteinExistence type="predicted"/>
<dbReference type="EC" id="2.7.11.1" evidence="2"/>
<dbReference type="InterPro" id="IPR011009">
    <property type="entry name" value="Kinase-like_dom_sf"/>
</dbReference>
<comment type="subcellular location">
    <subcellularLocation>
        <location evidence="1">Membrane</location>
        <topology evidence="1">Single-pass type I membrane protein</topology>
    </subcellularLocation>
</comment>
<dbReference type="PROSITE" id="PS00107">
    <property type="entry name" value="PROTEIN_KINASE_ATP"/>
    <property type="match status" value="1"/>
</dbReference>
<comment type="catalytic activity">
    <reaction evidence="15">
        <text>L-threonyl-[protein] + ATP = O-phospho-L-threonyl-[protein] + ADP + H(+)</text>
        <dbReference type="Rhea" id="RHEA:46608"/>
        <dbReference type="Rhea" id="RHEA-COMP:11060"/>
        <dbReference type="Rhea" id="RHEA-COMP:11605"/>
        <dbReference type="ChEBI" id="CHEBI:15378"/>
        <dbReference type="ChEBI" id="CHEBI:30013"/>
        <dbReference type="ChEBI" id="CHEBI:30616"/>
        <dbReference type="ChEBI" id="CHEBI:61977"/>
        <dbReference type="ChEBI" id="CHEBI:456216"/>
        <dbReference type="EC" id="2.7.11.1"/>
    </reaction>
</comment>
<keyword evidence="14" id="KW-0325">Glycoprotein</keyword>
<evidence type="ECO:0000259" key="19">
    <source>
        <dbReference type="PROSITE" id="PS50011"/>
    </source>
</evidence>
<feature type="signal peptide" evidence="18">
    <location>
        <begin position="1"/>
        <end position="22"/>
    </location>
</feature>
<dbReference type="InterPro" id="IPR001245">
    <property type="entry name" value="Ser-Thr/Tyr_kinase_cat_dom"/>
</dbReference>
<organism evidence="20 21">
    <name type="scientific">Vitis rotundifolia</name>
    <name type="common">Muscadine grape</name>
    <dbReference type="NCBI Taxonomy" id="103349"/>
    <lineage>
        <taxon>Eukaryota</taxon>
        <taxon>Viridiplantae</taxon>
        <taxon>Streptophyta</taxon>
        <taxon>Embryophyta</taxon>
        <taxon>Tracheophyta</taxon>
        <taxon>Spermatophyta</taxon>
        <taxon>Magnoliopsida</taxon>
        <taxon>eudicotyledons</taxon>
        <taxon>Gunneridae</taxon>
        <taxon>Pentapetalae</taxon>
        <taxon>rosids</taxon>
        <taxon>Vitales</taxon>
        <taxon>Vitaceae</taxon>
        <taxon>Viteae</taxon>
        <taxon>Vitis</taxon>
    </lineage>
</organism>
<evidence type="ECO:0000256" key="2">
    <source>
        <dbReference type="ARBA" id="ARBA00012513"/>
    </source>
</evidence>
<feature type="chain" id="PRO_5041241804" description="non-specific serine/threonine protein kinase" evidence="18">
    <location>
        <begin position="23"/>
        <end position="765"/>
    </location>
</feature>
<evidence type="ECO:0000256" key="7">
    <source>
        <dbReference type="ARBA" id="ARBA00022741"/>
    </source>
</evidence>
<dbReference type="FunFam" id="1.10.510.10:FF:000940">
    <property type="entry name" value="Serine/threonine-protein kinase-like protein CCR1"/>
    <property type="match status" value="1"/>
</dbReference>
<evidence type="ECO:0000256" key="14">
    <source>
        <dbReference type="ARBA" id="ARBA00023180"/>
    </source>
</evidence>
<feature type="binding site" evidence="17">
    <location>
        <position position="537"/>
    </location>
    <ligand>
        <name>ATP</name>
        <dbReference type="ChEBI" id="CHEBI:30616"/>
    </ligand>
</feature>
<dbReference type="Gene3D" id="3.30.200.20">
    <property type="entry name" value="Phosphorylase Kinase, domain 1"/>
    <property type="match status" value="1"/>
</dbReference>
<name>A0AA38Z954_VITRO</name>
<dbReference type="GO" id="GO:0005524">
    <property type="term" value="F:ATP binding"/>
    <property type="evidence" value="ECO:0007669"/>
    <property type="project" value="UniProtKB-UniRule"/>
</dbReference>
<evidence type="ECO:0000256" key="12">
    <source>
        <dbReference type="ARBA" id="ARBA00023157"/>
    </source>
</evidence>
<dbReference type="GO" id="GO:0004674">
    <property type="term" value="F:protein serine/threonine kinase activity"/>
    <property type="evidence" value="ECO:0007669"/>
    <property type="project" value="UniProtKB-KW"/>
</dbReference>
<dbReference type="Gene3D" id="1.10.510.10">
    <property type="entry name" value="Transferase(Phosphotransferase) domain 1"/>
    <property type="match status" value="1"/>
</dbReference>
<dbReference type="AlphaFoldDB" id="A0AA38Z954"/>
<dbReference type="FunFam" id="3.30.200.20:FF:000357">
    <property type="entry name" value="serine/threonine-protein kinase-like protein CCR1"/>
    <property type="match status" value="1"/>
</dbReference>
<keyword evidence="7 17" id="KW-0547">Nucleotide-binding</keyword>
<keyword evidence="4" id="KW-0808">Transferase</keyword>
<dbReference type="PROSITE" id="PS50011">
    <property type="entry name" value="PROTEIN_KINASE_DOM"/>
    <property type="match status" value="1"/>
</dbReference>
<dbReference type="Proteomes" id="UP001168098">
    <property type="component" value="Unassembled WGS sequence"/>
</dbReference>
<evidence type="ECO:0000313" key="20">
    <source>
        <dbReference type="EMBL" id="KAJ9684589.1"/>
    </source>
</evidence>
<evidence type="ECO:0000256" key="6">
    <source>
        <dbReference type="ARBA" id="ARBA00022729"/>
    </source>
</evidence>
<dbReference type="InterPro" id="IPR017441">
    <property type="entry name" value="Protein_kinase_ATP_BS"/>
</dbReference>
<evidence type="ECO:0000256" key="8">
    <source>
        <dbReference type="ARBA" id="ARBA00022777"/>
    </source>
</evidence>
<dbReference type="PANTHER" id="PTHR47460:SF1">
    <property type="entry name" value="SERINE_THREONINE-PROTEIN KINASE-LIKE PROTEIN ACR4"/>
    <property type="match status" value="1"/>
</dbReference>
<keyword evidence="21" id="KW-1185">Reference proteome</keyword>
<dbReference type="GO" id="GO:0016020">
    <property type="term" value="C:membrane"/>
    <property type="evidence" value="ECO:0007669"/>
    <property type="project" value="UniProtKB-SubCell"/>
</dbReference>
<keyword evidence="13" id="KW-0675">Receptor</keyword>
<feature type="domain" description="Protein kinase" evidence="19">
    <location>
        <begin position="509"/>
        <end position="759"/>
    </location>
</feature>
<dbReference type="InterPro" id="IPR008271">
    <property type="entry name" value="Ser/Thr_kinase_AS"/>
</dbReference>
<dbReference type="SMART" id="SM00220">
    <property type="entry name" value="S_TKc"/>
    <property type="match status" value="1"/>
</dbReference>
<dbReference type="PANTHER" id="PTHR47460">
    <property type="entry name" value="SERINE/THREONINE-PROTEIN KINASE-LIKE PROTEIN ACR4"/>
    <property type="match status" value="1"/>
</dbReference>
<keyword evidence="6 18" id="KW-0732">Signal</keyword>
<dbReference type="PROSITE" id="PS00108">
    <property type="entry name" value="PROTEIN_KINASE_ST"/>
    <property type="match status" value="1"/>
</dbReference>
<sequence length="765" mass="82613">MLILFLTRLSLLFSLSFVPASGYGSIAPIAAAFGDNGFFCAIDAGGKQEVICWQRNKNESSSLSSPYISSLPPMASLSGGEGFMCGITSNASQAYCWDLSNSGRDLVPRGFRYTSYMQIAAGSNHVCAIRGSYYSNTDHGNVDCWEFDQTLMNGNKTTGFVNNSSFHDPLIESFGFKKIVSGEGFSCGVVSDGGVACWGPKSGNLGVSAVSEDFETLASGRGSVCGISTVSGEVECWGDADEFGAPPVGTNFVGLSAGASHFCGVVKDDHEVQCWGNIDGAVVPKGSGFIAIASSDFTICGVREVDLILDCWGVHLQSTLDYNPPLQLCSPGVCSLGGCGDGKFAFNASILNEPDLMSLCVRKDLKICLPCGSNCSEGFFPSSVCTENADRMCIACSLCQNSSCWDVCGLPPSSDISPQERHEMEKLIVIIGSSALGSILVLSLCCLLPRMIKSKNEEKEKKWCISCVSKPGVEADPSPDPQPPLPVTPCVGTTQVFRLSELKDATNGFKEFNELGRGSYGFVYKAVLADGRQVAVKRANAATIIHTNSRDFEAELEILCNIRHSNIVNLLGYCAEMGEKLLVYEFMPHGTLHDRLHEELSPLNWNLRLKISSQAARGLEYLHKEATPPIVHRDVKTSNILLDSDWGARIADFGLLSVNDRYLNGGMESDVYNFGIVLLEILSGRKACDRDYTPPGIVEWAVPLIRQGKAAAIIDHNVPLPRNVEPLLKLAEIAELALKENPNERPTMPEVVVWLDQILKTGLIF</sequence>
<comment type="catalytic activity">
    <reaction evidence="16">
        <text>L-seryl-[protein] + ATP = O-phospho-L-seryl-[protein] + ADP + H(+)</text>
        <dbReference type="Rhea" id="RHEA:17989"/>
        <dbReference type="Rhea" id="RHEA-COMP:9863"/>
        <dbReference type="Rhea" id="RHEA-COMP:11604"/>
        <dbReference type="ChEBI" id="CHEBI:15378"/>
        <dbReference type="ChEBI" id="CHEBI:29999"/>
        <dbReference type="ChEBI" id="CHEBI:30616"/>
        <dbReference type="ChEBI" id="CHEBI:83421"/>
        <dbReference type="ChEBI" id="CHEBI:456216"/>
        <dbReference type="EC" id="2.7.11.1"/>
    </reaction>
</comment>
<evidence type="ECO:0000256" key="5">
    <source>
        <dbReference type="ARBA" id="ARBA00022692"/>
    </source>
</evidence>
<keyword evidence="8" id="KW-0418">Kinase</keyword>
<evidence type="ECO:0000256" key="16">
    <source>
        <dbReference type="ARBA" id="ARBA00048679"/>
    </source>
</evidence>
<keyword evidence="3" id="KW-0723">Serine/threonine-protein kinase</keyword>
<keyword evidence="10" id="KW-1133">Transmembrane helix</keyword>
<dbReference type="GO" id="GO:0042803">
    <property type="term" value="F:protein homodimerization activity"/>
    <property type="evidence" value="ECO:0007669"/>
    <property type="project" value="UniProtKB-ARBA"/>
</dbReference>
<evidence type="ECO:0000256" key="10">
    <source>
        <dbReference type="ARBA" id="ARBA00022989"/>
    </source>
</evidence>
<evidence type="ECO:0000256" key="13">
    <source>
        <dbReference type="ARBA" id="ARBA00023170"/>
    </source>
</evidence>
<accession>A0AA38Z954</accession>
<dbReference type="Gene3D" id="2.130.10.30">
    <property type="entry name" value="Regulator of chromosome condensation 1/beta-lactamase-inhibitor protein II"/>
    <property type="match status" value="2"/>
</dbReference>
<dbReference type="InterPro" id="IPR009091">
    <property type="entry name" value="RCC1/BLIP-II"/>
</dbReference>
<evidence type="ECO:0000256" key="9">
    <source>
        <dbReference type="ARBA" id="ARBA00022840"/>
    </source>
</evidence>
<evidence type="ECO:0000256" key="17">
    <source>
        <dbReference type="PROSITE-ProRule" id="PRU10141"/>
    </source>
</evidence>
<keyword evidence="5" id="KW-0812">Transmembrane</keyword>
<evidence type="ECO:0000313" key="21">
    <source>
        <dbReference type="Proteomes" id="UP001168098"/>
    </source>
</evidence>
<keyword evidence="12" id="KW-1015">Disulfide bond</keyword>
<keyword evidence="9 17" id="KW-0067">ATP-binding</keyword>
<gene>
    <name evidence="20" type="ORF">PVL29_016854</name>
</gene>
<dbReference type="InterPro" id="IPR000719">
    <property type="entry name" value="Prot_kinase_dom"/>
</dbReference>
<comment type="caution">
    <text evidence="20">The sequence shown here is derived from an EMBL/GenBank/DDBJ whole genome shotgun (WGS) entry which is preliminary data.</text>
</comment>
<evidence type="ECO:0000256" key="11">
    <source>
        <dbReference type="ARBA" id="ARBA00023136"/>
    </source>
</evidence>